<dbReference type="NCBIfam" id="TIGR01879">
    <property type="entry name" value="hydantase"/>
    <property type="match status" value="1"/>
</dbReference>
<dbReference type="PIRSF" id="PIRSF001235">
    <property type="entry name" value="Amidase_carbamoylase"/>
    <property type="match status" value="1"/>
</dbReference>
<dbReference type="PANTHER" id="PTHR32494:SF5">
    <property type="entry name" value="ALLANTOATE AMIDOHYDROLASE"/>
    <property type="match status" value="1"/>
</dbReference>
<dbReference type="InterPro" id="IPR011650">
    <property type="entry name" value="Peptidase_M20_dimer"/>
</dbReference>
<evidence type="ECO:0000256" key="3">
    <source>
        <dbReference type="PIRSR" id="PIRSR001235-1"/>
    </source>
</evidence>
<keyword evidence="2 5" id="KW-0378">Hydrolase</keyword>
<evidence type="ECO:0000259" key="4">
    <source>
        <dbReference type="Pfam" id="PF07687"/>
    </source>
</evidence>
<feature type="binding site" evidence="3">
    <location>
        <position position="401"/>
    </location>
    <ligand>
        <name>Zn(2+)</name>
        <dbReference type="ChEBI" id="CHEBI:29105"/>
        <label>2</label>
    </ligand>
</feature>
<feature type="binding site" evidence="3">
    <location>
        <position position="143"/>
    </location>
    <ligand>
        <name>Zn(2+)</name>
        <dbReference type="ChEBI" id="CHEBI:29105"/>
        <label>2</label>
    </ligand>
</feature>
<evidence type="ECO:0000313" key="5">
    <source>
        <dbReference type="EMBL" id="TVU69584.1"/>
    </source>
</evidence>
<dbReference type="GO" id="GO:0046872">
    <property type="term" value="F:metal ion binding"/>
    <property type="evidence" value="ECO:0007669"/>
    <property type="project" value="UniProtKB-KW"/>
</dbReference>
<dbReference type="GO" id="GO:0016813">
    <property type="term" value="F:hydrolase activity, acting on carbon-nitrogen (but not peptide) bonds, in linear amidines"/>
    <property type="evidence" value="ECO:0007669"/>
    <property type="project" value="InterPro"/>
</dbReference>
<comment type="cofactor">
    <cofactor evidence="3">
        <name>Zn(2+)</name>
        <dbReference type="ChEBI" id="CHEBI:29105"/>
    </cofactor>
    <text evidence="3">Binds 2 Zn(2+) ions per subunit.</text>
</comment>
<gene>
    <name evidence="5" type="ORF">FQP86_10710</name>
</gene>
<dbReference type="NCBIfam" id="NF006771">
    <property type="entry name" value="PRK09290.1-5"/>
    <property type="match status" value="1"/>
</dbReference>
<dbReference type="Pfam" id="PF07687">
    <property type="entry name" value="M20_dimer"/>
    <property type="match status" value="1"/>
</dbReference>
<dbReference type="Pfam" id="PF01546">
    <property type="entry name" value="Peptidase_M20"/>
    <property type="match status" value="1"/>
</dbReference>
<dbReference type="SUPFAM" id="SSF53187">
    <property type="entry name" value="Zn-dependent exopeptidases"/>
    <property type="match status" value="1"/>
</dbReference>
<dbReference type="InterPro" id="IPR002933">
    <property type="entry name" value="Peptidase_M20"/>
</dbReference>
<evidence type="ECO:0000256" key="2">
    <source>
        <dbReference type="ARBA" id="ARBA00022801"/>
    </source>
</evidence>
<dbReference type="EMBL" id="VNFH01000007">
    <property type="protein sequence ID" value="TVU69584.1"/>
    <property type="molecule type" value="Genomic_DNA"/>
</dbReference>
<dbReference type="Proteomes" id="UP000319941">
    <property type="component" value="Unassembled WGS sequence"/>
</dbReference>
<evidence type="ECO:0000313" key="6">
    <source>
        <dbReference type="Proteomes" id="UP000319941"/>
    </source>
</evidence>
<feature type="binding site" evidence="3">
    <location>
        <position position="108"/>
    </location>
    <ligand>
        <name>Zn(2+)</name>
        <dbReference type="ChEBI" id="CHEBI:29105"/>
        <label>2</label>
    </ligand>
</feature>
<accession>A0A558HKC7</accession>
<keyword evidence="3" id="KW-0479">Metal-binding</keyword>
<protein>
    <submittedName>
        <fullName evidence="5">Zn-dependent hydrolase</fullName>
    </submittedName>
</protein>
<dbReference type="AlphaFoldDB" id="A0A558HKC7"/>
<dbReference type="OrthoDB" id="9808195at2"/>
<organism evidence="5 6">
    <name type="scientific">Cobetia crustatorum</name>
    <dbReference type="NCBI Taxonomy" id="553385"/>
    <lineage>
        <taxon>Bacteria</taxon>
        <taxon>Pseudomonadati</taxon>
        <taxon>Pseudomonadota</taxon>
        <taxon>Gammaproteobacteria</taxon>
        <taxon>Oceanospirillales</taxon>
        <taxon>Halomonadaceae</taxon>
        <taxon>Cobetia</taxon>
    </lineage>
</organism>
<dbReference type="SUPFAM" id="SSF55031">
    <property type="entry name" value="Bacterial exopeptidase dimerisation domain"/>
    <property type="match status" value="1"/>
</dbReference>
<dbReference type="NCBIfam" id="NF006769">
    <property type="entry name" value="PRK09290.1-3"/>
    <property type="match status" value="1"/>
</dbReference>
<feature type="domain" description="Peptidase M20 dimerisation" evidence="4">
    <location>
        <begin position="223"/>
        <end position="324"/>
    </location>
</feature>
<dbReference type="InterPro" id="IPR036264">
    <property type="entry name" value="Bact_exopeptidase_dim_dom"/>
</dbReference>
<evidence type="ECO:0000256" key="1">
    <source>
        <dbReference type="ARBA" id="ARBA00006153"/>
    </source>
</evidence>
<keyword evidence="3" id="KW-0862">Zinc</keyword>
<dbReference type="STRING" id="553385.GCA_000591415_03211"/>
<sequence length="445" mass="47676">MRTTSPQSPHHVLETLDLRVDGQRLWEALMTLAKIGATPKGGNCRLALTEEDRAGRELVTGWLEAAGLTLRVDQIGNIFARRAGRNNALPPIATGSHIDTQPTGGKFDGCYGVLAGLEVMRVLQERGIETEAPLEVVIWTNEEGSRFVPVMMGSGVHAGLIPLEKALAATDRDGDSVAASLERTGYAGDVPVGSHEFGAYFEAHIEQGPVLEQEAITIGAVTGSLGLHWFDVVVSGQEAHAGPTPMPYRRDALKTACALVSDILTLADDYQPNGRVTCGEFNVHPNSRNVIPGQVRFSVDLRHLEPAVLAEMHARLKALCLKHHAANQSDKQRVEVELIEVQHIPPTPFAPALIEMVRGASRHLGLSFRDMETGAGHDAVQIAGINPVAMIFVPCEDGISHNESENAEPEDLEDGANVLLLAMLERAGVVTAGSGTDTNDAEAPQ</sequence>
<comment type="similarity">
    <text evidence="1">Belongs to the peptidase M20 family.</text>
</comment>
<feature type="binding site" evidence="3">
    <location>
        <position position="108"/>
    </location>
    <ligand>
        <name>Zn(2+)</name>
        <dbReference type="ChEBI" id="CHEBI:29105"/>
        <label>1</label>
    </ligand>
</feature>
<dbReference type="Gene3D" id="3.30.70.360">
    <property type="match status" value="1"/>
</dbReference>
<reference evidence="5 6" key="1">
    <citation type="submission" date="2019-07" db="EMBL/GenBank/DDBJ databases">
        <title>Diversity of Bacteria from Kongsfjorden, Arctic.</title>
        <authorList>
            <person name="Yu Y."/>
        </authorList>
    </citation>
    <scope>NUCLEOTIDE SEQUENCE [LARGE SCALE GENOMIC DNA]</scope>
    <source>
        <strain evidence="5 6">SM1923</strain>
    </source>
</reference>
<dbReference type="InterPro" id="IPR010158">
    <property type="entry name" value="Amidase_Cbmase"/>
</dbReference>
<proteinExistence type="inferred from homology"/>
<name>A0A558HKC7_9GAMM</name>
<feature type="binding site" evidence="3">
    <location>
        <position position="204"/>
    </location>
    <ligand>
        <name>Zn(2+)</name>
        <dbReference type="ChEBI" id="CHEBI:29105"/>
        <label>1</label>
    </ligand>
</feature>
<comment type="caution">
    <text evidence="5">The sequence shown here is derived from an EMBL/GenBank/DDBJ whole genome shotgun (WGS) entry which is preliminary data.</text>
</comment>
<feature type="binding site" evidence="3">
    <location>
        <position position="97"/>
    </location>
    <ligand>
        <name>Zn(2+)</name>
        <dbReference type="ChEBI" id="CHEBI:29105"/>
        <label>1</label>
    </ligand>
</feature>
<keyword evidence="6" id="KW-1185">Reference proteome</keyword>
<dbReference type="RefSeq" id="WP_144727630.1">
    <property type="nucleotide sequence ID" value="NZ_CAWOWR010000127.1"/>
</dbReference>
<dbReference type="CDD" id="cd03884">
    <property type="entry name" value="M20_bAS"/>
    <property type="match status" value="1"/>
</dbReference>
<dbReference type="Gene3D" id="3.40.630.10">
    <property type="entry name" value="Zn peptidases"/>
    <property type="match status" value="1"/>
</dbReference>
<dbReference type="PANTHER" id="PTHR32494">
    <property type="entry name" value="ALLANTOATE DEIMINASE-RELATED"/>
    <property type="match status" value="1"/>
</dbReference>